<feature type="signal peptide" evidence="1">
    <location>
        <begin position="1"/>
        <end position="19"/>
    </location>
</feature>
<evidence type="ECO:0000313" key="3">
    <source>
        <dbReference type="Proteomes" id="UP000019335"/>
    </source>
</evidence>
<evidence type="ECO:0000313" key="2">
    <source>
        <dbReference type="EMBL" id="EWM22366.1"/>
    </source>
</evidence>
<dbReference type="OrthoDB" id="4211at2759"/>
<proteinExistence type="predicted"/>
<dbReference type="PANTHER" id="PTHR32098">
    <property type="entry name" value="LYCOPENE BETA/EPSILON CYCLASE PROTEIN"/>
    <property type="match status" value="1"/>
</dbReference>
<reference evidence="2 3" key="1">
    <citation type="journal article" date="2014" name="Mol. Plant">
        <title>Chromosome Scale Genome Assembly and Transcriptome Profiling of Nannochloropsis gaditana in Nitrogen Depletion.</title>
        <authorList>
            <person name="Corteggiani Carpinelli E."/>
            <person name="Telatin A."/>
            <person name="Vitulo N."/>
            <person name="Forcato C."/>
            <person name="D'Angelo M."/>
            <person name="Schiavon R."/>
            <person name="Vezzi A."/>
            <person name="Giacometti G.M."/>
            <person name="Morosinotto T."/>
            <person name="Valle G."/>
        </authorList>
    </citation>
    <scope>NUCLEOTIDE SEQUENCE [LARGE SCALE GENOMIC DNA]</scope>
    <source>
        <strain evidence="2 3">B-31</strain>
    </source>
</reference>
<dbReference type="SUPFAM" id="SSF51905">
    <property type="entry name" value="FAD/NAD(P)-binding domain"/>
    <property type="match status" value="1"/>
</dbReference>
<dbReference type="AlphaFoldDB" id="W7TPM3"/>
<keyword evidence="3" id="KW-1185">Reference proteome</keyword>
<comment type="caution">
    <text evidence="2">The sequence shown here is derived from an EMBL/GenBank/DDBJ whole genome shotgun (WGS) entry which is preliminary data.</text>
</comment>
<dbReference type="InterPro" id="IPR036188">
    <property type="entry name" value="FAD/NAD-bd_sf"/>
</dbReference>
<feature type="chain" id="PRO_5004901090" evidence="1">
    <location>
        <begin position="20"/>
        <end position="602"/>
    </location>
</feature>
<organism evidence="2 3">
    <name type="scientific">Nannochloropsis gaditana</name>
    <dbReference type="NCBI Taxonomy" id="72520"/>
    <lineage>
        <taxon>Eukaryota</taxon>
        <taxon>Sar</taxon>
        <taxon>Stramenopiles</taxon>
        <taxon>Ochrophyta</taxon>
        <taxon>Eustigmatophyceae</taxon>
        <taxon>Eustigmatales</taxon>
        <taxon>Monodopsidaceae</taxon>
        <taxon>Nannochloropsis</taxon>
    </lineage>
</organism>
<protein>
    <submittedName>
        <fullName evidence="2">Fad dependent oxidoreductase</fullName>
    </submittedName>
</protein>
<keyword evidence="1" id="KW-0732">Signal</keyword>
<dbReference type="Proteomes" id="UP000019335">
    <property type="component" value="Unassembled WGS sequence"/>
</dbReference>
<dbReference type="EMBL" id="AZIL01002196">
    <property type="protein sequence ID" value="EWM22366.1"/>
    <property type="molecule type" value="Genomic_DNA"/>
</dbReference>
<dbReference type="Gene3D" id="3.50.50.60">
    <property type="entry name" value="FAD/NAD(P)-binding domain"/>
    <property type="match status" value="1"/>
</dbReference>
<sequence>MISSMVFLLVVLAMDPACGFLSPMARPTTPLSLHVSTAPADDKSVSITTKEPFGFRTKRILDKIGADADASGGAGSSISFTTLEAIDRAWEAVKTGRASGEAPTFVRETDVPLSTSPKFDVIVAGGTLGIFMATALQRKGFRVCVVERGPLRGRTQEWNISRKEMMELVEEGVLSKEDVEDAIGIDFNPIRVGFVGEKNEPYTLWTQDVLHLGVSPSVLLARAQSRFLAAGGVVHENTPIQGIRIAPNGAAVEVKSTEMMGGEELTGRLVIDCMGNQSPISRQARAGQQPDGICIVVGTCASGFDPARNTYADLLYSNTPTMDKGVSQVHWFWEAFPASSGPGDRTTYLFMYCDAKPERPSILECFEDYWDLMPQYQNLSSLDALTFKRAVCNFFPTYKDSPLRTDFPRLCAIGDASGIQSPLSFGGFGSLSRHLGRLTTAFSDALATDSLSKEELGLINAYQPSLSVTWMFQRTMSVPVGAKPRPDFINRSLINNFKSMEKLGDPVLKPFLQDVVQAGPLFSAMAGIARQDFFNTPTVLWHVGADAFFGWFRHFFMLCVYTLLYRATKQTKGTEALPPKIRYRWDRRVENWEFGSGLDYRL</sequence>
<name>W7TPM3_9STRA</name>
<evidence type="ECO:0000256" key="1">
    <source>
        <dbReference type="SAM" id="SignalP"/>
    </source>
</evidence>
<dbReference type="PANTHER" id="PTHR32098:SF5">
    <property type="entry name" value="LYCOPENE BETA_EPSILON CYCLASE PROTEIN"/>
    <property type="match status" value="1"/>
</dbReference>
<gene>
    <name evidence="2" type="ORF">Naga_100066g28</name>
</gene>
<accession>W7TPM3</accession>